<accession>A0A9P6NIN6</accession>
<dbReference type="Proteomes" id="UP000886653">
    <property type="component" value="Unassembled WGS sequence"/>
</dbReference>
<dbReference type="OrthoDB" id="2501761at2759"/>
<comment type="caution">
    <text evidence="1">The sequence shown here is derived from an EMBL/GenBank/DDBJ whole genome shotgun (WGS) entry which is preliminary data.</text>
</comment>
<evidence type="ECO:0000313" key="2">
    <source>
        <dbReference type="Proteomes" id="UP000886653"/>
    </source>
</evidence>
<keyword evidence="2" id="KW-1185">Reference proteome</keyword>
<protein>
    <submittedName>
        <fullName evidence="1">Uncharacterized protein</fullName>
    </submittedName>
</protein>
<evidence type="ECO:0000313" key="1">
    <source>
        <dbReference type="EMBL" id="KAG0144887.1"/>
    </source>
</evidence>
<dbReference type="PANTHER" id="PTHR33339">
    <property type="entry name" value="LYSM DOMAIN-CONTAINING PROTEIN"/>
    <property type="match status" value="1"/>
</dbReference>
<sequence length="117" mass="13675">MKEDHQTQETLEMKNGQRFCTPHLSELDSNTWKIKRLDSYINEIHDGNKMNVEEYTQSLGLKDFHCGIKKECKLKEDSCIPRSDQDWLLVYSIGQWNTYANDILVAVKKGRKILIGQ</sequence>
<dbReference type="AlphaFoldDB" id="A0A9P6NIN6"/>
<reference evidence="1" key="1">
    <citation type="submission" date="2013-11" db="EMBL/GenBank/DDBJ databases">
        <title>Genome sequence of the fusiform rust pathogen reveals effectors for host alternation and coevolution with pine.</title>
        <authorList>
            <consortium name="DOE Joint Genome Institute"/>
            <person name="Smith K."/>
            <person name="Pendleton A."/>
            <person name="Kubisiak T."/>
            <person name="Anderson C."/>
            <person name="Salamov A."/>
            <person name="Aerts A."/>
            <person name="Riley R."/>
            <person name="Clum A."/>
            <person name="Lindquist E."/>
            <person name="Ence D."/>
            <person name="Campbell M."/>
            <person name="Kronenberg Z."/>
            <person name="Feau N."/>
            <person name="Dhillon B."/>
            <person name="Hamelin R."/>
            <person name="Burleigh J."/>
            <person name="Smith J."/>
            <person name="Yandell M."/>
            <person name="Nelson C."/>
            <person name="Grigoriev I."/>
            <person name="Davis J."/>
        </authorList>
    </citation>
    <scope>NUCLEOTIDE SEQUENCE</scope>
    <source>
        <strain evidence="1">G11</strain>
    </source>
</reference>
<name>A0A9P6NIN6_9BASI</name>
<organism evidence="1 2">
    <name type="scientific">Cronartium quercuum f. sp. fusiforme G11</name>
    <dbReference type="NCBI Taxonomy" id="708437"/>
    <lineage>
        <taxon>Eukaryota</taxon>
        <taxon>Fungi</taxon>
        <taxon>Dikarya</taxon>
        <taxon>Basidiomycota</taxon>
        <taxon>Pucciniomycotina</taxon>
        <taxon>Pucciniomycetes</taxon>
        <taxon>Pucciniales</taxon>
        <taxon>Coleosporiaceae</taxon>
        <taxon>Cronartium</taxon>
    </lineage>
</organism>
<dbReference type="PANTHER" id="PTHR33339:SF1">
    <property type="entry name" value="LYSM DOMAIN-CONTAINING PROTEIN"/>
    <property type="match status" value="1"/>
</dbReference>
<gene>
    <name evidence="1" type="ORF">CROQUDRAFT_108232</name>
</gene>
<proteinExistence type="predicted"/>
<dbReference type="EMBL" id="MU167287">
    <property type="protein sequence ID" value="KAG0144887.1"/>
    <property type="molecule type" value="Genomic_DNA"/>
</dbReference>